<dbReference type="InterPro" id="IPR006240">
    <property type="entry name" value="CysQ"/>
</dbReference>
<feature type="binding site" evidence="9 10">
    <location>
        <position position="93"/>
    </location>
    <ligand>
        <name>Mg(2+)</name>
        <dbReference type="ChEBI" id="CHEBI:18420"/>
        <label>2</label>
    </ligand>
</feature>
<evidence type="ECO:0000256" key="7">
    <source>
        <dbReference type="ARBA" id="ARBA00022842"/>
    </source>
</evidence>
<dbReference type="GO" id="GO:0000103">
    <property type="term" value="P:sulfate assimilation"/>
    <property type="evidence" value="ECO:0007669"/>
    <property type="project" value="TreeGrafter"/>
</dbReference>
<comment type="function">
    <text evidence="9">Converts adenosine-3',5'-bisphosphate (PAP) to AMP.</text>
</comment>
<dbReference type="FunFam" id="3.30.540.10:FF:000007">
    <property type="entry name" value="3'(2'),5'-bisphosphate nucleotidase CysQ"/>
    <property type="match status" value="1"/>
</dbReference>
<reference evidence="11 12" key="1">
    <citation type="submission" date="2024-02" db="EMBL/GenBank/DDBJ databases">
        <title>A novel Wenzhouxiangellaceae bacterium, isolated from coastal sediments.</title>
        <authorList>
            <person name="Du Z.-J."/>
            <person name="Ye Y.-Q."/>
            <person name="Zhang X.-Y."/>
        </authorList>
    </citation>
    <scope>NUCLEOTIDE SEQUENCE [LARGE SCALE GENOMIC DNA]</scope>
    <source>
        <strain evidence="11 12">CH-27</strain>
    </source>
</reference>
<dbReference type="Gene3D" id="3.30.540.10">
    <property type="entry name" value="Fructose-1,6-Bisphosphatase, subunit A, domain 1"/>
    <property type="match status" value="1"/>
</dbReference>
<feature type="binding site" evidence="9 10">
    <location>
        <position position="90"/>
    </location>
    <ligand>
        <name>Mg(2+)</name>
        <dbReference type="ChEBI" id="CHEBI:18420"/>
        <label>2</label>
    </ligand>
</feature>
<dbReference type="AlphaFoldDB" id="A0AAW9RCF6"/>
<keyword evidence="7 9" id="KW-0460">Magnesium</keyword>
<dbReference type="InterPro" id="IPR020550">
    <property type="entry name" value="Inositol_monophosphatase_CS"/>
</dbReference>
<dbReference type="HAMAP" id="MF_02095">
    <property type="entry name" value="CysQ"/>
    <property type="match status" value="1"/>
</dbReference>
<name>A0AAW9RCF6_9GAMM</name>
<dbReference type="SUPFAM" id="SSF56655">
    <property type="entry name" value="Carbohydrate phosphatase"/>
    <property type="match status" value="1"/>
</dbReference>
<feature type="binding site" evidence="10">
    <location>
        <position position="70"/>
    </location>
    <ligand>
        <name>Mg(2+)</name>
        <dbReference type="ChEBI" id="CHEBI:18420"/>
        <label>1</label>
        <note>catalytic</note>
    </ligand>
</feature>
<dbReference type="PROSITE" id="PS00629">
    <property type="entry name" value="IMP_1"/>
    <property type="match status" value="1"/>
</dbReference>
<keyword evidence="6 9" id="KW-0378">Hydrolase</keyword>
<dbReference type="Gene3D" id="3.40.190.80">
    <property type="match status" value="1"/>
</dbReference>
<dbReference type="GO" id="GO:0046854">
    <property type="term" value="P:phosphatidylinositol phosphate biosynthetic process"/>
    <property type="evidence" value="ECO:0007669"/>
    <property type="project" value="InterPro"/>
</dbReference>
<dbReference type="GO" id="GO:0008441">
    <property type="term" value="F:3'(2'),5'-bisphosphate nucleotidase activity"/>
    <property type="evidence" value="ECO:0007669"/>
    <property type="project" value="UniProtKB-UniRule"/>
</dbReference>
<dbReference type="NCBIfam" id="TIGR01331">
    <property type="entry name" value="bisphos_cysQ"/>
    <property type="match status" value="1"/>
</dbReference>
<evidence type="ECO:0000313" key="12">
    <source>
        <dbReference type="Proteomes" id="UP001359886"/>
    </source>
</evidence>
<dbReference type="FunFam" id="3.40.190.80:FF:000005">
    <property type="entry name" value="3'(2'),5'-bisphosphate nucleotidase CysQ"/>
    <property type="match status" value="1"/>
</dbReference>
<keyword evidence="8 9" id="KW-0472">Membrane</keyword>
<evidence type="ECO:0000256" key="10">
    <source>
        <dbReference type="PIRSR" id="PIRSR600760-2"/>
    </source>
</evidence>
<dbReference type="Proteomes" id="UP001359886">
    <property type="component" value="Unassembled WGS sequence"/>
</dbReference>
<dbReference type="Pfam" id="PF00459">
    <property type="entry name" value="Inositol_P"/>
    <property type="match status" value="1"/>
</dbReference>
<feature type="binding site" evidence="9">
    <location>
        <position position="70"/>
    </location>
    <ligand>
        <name>substrate</name>
    </ligand>
</feature>
<dbReference type="PRINTS" id="PR00377">
    <property type="entry name" value="IMPHPHTASES"/>
</dbReference>
<feature type="binding site" evidence="9">
    <location>
        <position position="92"/>
    </location>
    <ligand>
        <name>Mg(2+)</name>
        <dbReference type="ChEBI" id="CHEBI:18420"/>
        <label>1</label>
    </ligand>
</feature>
<dbReference type="InterPro" id="IPR000760">
    <property type="entry name" value="Inositol_monophosphatase-like"/>
</dbReference>
<evidence type="ECO:0000313" key="11">
    <source>
        <dbReference type="EMBL" id="MEJ8567054.1"/>
    </source>
</evidence>
<evidence type="ECO:0000256" key="2">
    <source>
        <dbReference type="ARBA" id="ARBA00005289"/>
    </source>
</evidence>
<dbReference type="EMBL" id="JAZHOG010000003">
    <property type="protein sequence ID" value="MEJ8567054.1"/>
    <property type="molecule type" value="Genomic_DNA"/>
</dbReference>
<protein>
    <recommendedName>
        <fullName evidence="9">3'(2'),5'-bisphosphate nucleotidase CysQ</fullName>
        <ecNumber evidence="9">3.1.3.7</ecNumber>
    </recommendedName>
    <alternativeName>
        <fullName evidence="9">3'(2'),5-bisphosphonucleoside 3'(2')-phosphohydrolase</fullName>
    </alternativeName>
    <alternativeName>
        <fullName evidence="9">3'-phosphoadenosine 5'-phosphate phosphatase</fullName>
        <shortName evidence="9">PAP phosphatase</shortName>
    </alternativeName>
</protein>
<keyword evidence="4 9" id="KW-0997">Cell inner membrane</keyword>
<comment type="cofactor">
    <cofactor evidence="9 10">
        <name>Mg(2+)</name>
        <dbReference type="ChEBI" id="CHEBI:18420"/>
    </cofactor>
</comment>
<evidence type="ECO:0000256" key="1">
    <source>
        <dbReference type="ARBA" id="ARBA00001625"/>
    </source>
</evidence>
<dbReference type="GO" id="GO:0050427">
    <property type="term" value="P:3'-phosphoadenosine 5'-phosphosulfate metabolic process"/>
    <property type="evidence" value="ECO:0007669"/>
    <property type="project" value="TreeGrafter"/>
</dbReference>
<feature type="binding site" evidence="10">
    <location>
        <position position="92"/>
    </location>
    <ligand>
        <name>Mg(2+)</name>
        <dbReference type="ChEBI" id="CHEBI:18420"/>
        <label>1</label>
        <note>catalytic</note>
    </ligand>
</feature>
<dbReference type="PANTHER" id="PTHR43028:SF5">
    <property type="entry name" value="3'(2'),5'-BISPHOSPHATE NUCLEOTIDASE 1"/>
    <property type="match status" value="1"/>
</dbReference>
<feature type="binding site" evidence="9">
    <location>
        <begin position="92"/>
        <end position="95"/>
    </location>
    <ligand>
        <name>substrate</name>
    </ligand>
</feature>
<comment type="catalytic activity">
    <reaction evidence="1 9">
        <text>adenosine 3',5'-bisphosphate + H2O = AMP + phosphate</text>
        <dbReference type="Rhea" id="RHEA:10040"/>
        <dbReference type="ChEBI" id="CHEBI:15377"/>
        <dbReference type="ChEBI" id="CHEBI:43474"/>
        <dbReference type="ChEBI" id="CHEBI:58343"/>
        <dbReference type="ChEBI" id="CHEBI:456215"/>
        <dbReference type="EC" id="3.1.3.7"/>
    </reaction>
</comment>
<comment type="subcellular location">
    <subcellularLocation>
        <location evidence="9">Cell inner membrane</location>
        <topology evidence="9">Peripheral membrane protein</topology>
        <orientation evidence="9">Cytoplasmic side</orientation>
    </subcellularLocation>
</comment>
<comment type="caution">
    <text evidence="11">The sequence shown here is derived from an EMBL/GenBank/DDBJ whole genome shotgun (WGS) entry which is preliminary data.</text>
</comment>
<dbReference type="CDD" id="cd01638">
    <property type="entry name" value="CysQ"/>
    <property type="match status" value="1"/>
</dbReference>
<evidence type="ECO:0000256" key="8">
    <source>
        <dbReference type="ARBA" id="ARBA00023136"/>
    </source>
</evidence>
<keyword evidence="12" id="KW-1185">Reference proteome</keyword>
<dbReference type="PROSITE" id="PS00630">
    <property type="entry name" value="IMP_2"/>
    <property type="match status" value="1"/>
</dbReference>
<evidence type="ECO:0000256" key="9">
    <source>
        <dbReference type="HAMAP-Rule" id="MF_02095"/>
    </source>
</evidence>
<gene>
    <name evidence="9 11" type="primary">cysQ</name>
    <name evidence="11" type="ORF">V3330_05405</name>
</gene>
<feature type="binding site" evidence="10">
    <location>
        <position position="216"/>
    </location>
    <ligand>
        <name>Mg(2+)</name>
        <dbReference type="ChEBI" id="CHEBI:18420"/>
        <label>1</label>
        <note>catalytic</note>
    </ligand>
</feature>
<feature type="binding site" evidence="9">
    <location>
        <position position="90"/>
    </location>
    <ligand>
        <name>Mg(2+)</name>
        <dbReference type="ChEBI" id="CHEBI:18420"/>
        <label>1</label>
    </ligand>
</feature>
<organism evidence="11 12">
    <name type="scientific">Elongatibacter sediminis</name>
    <dbReference type="NCBI Taxonomy" id="3119006"/>
    <lineage>
        <taxon>Bacteria</taxon>
        <taxon>Pseudomonadati</taxon>
        <taxon>Pseudomonadota</taxon>
        <taxon>Gammaproteobacteria</taxon>
        <taxon>Chromatiales</taxon>
        <taxon>Wenzhouxiangellaceae</taxon>
        <taxon>Elongatibacter</taxon>
    </lineage>
</organism>
<feature type="binding site" evidence="9">
    <location>
        <position position="70"/>
    </location>
    <ligand>
        <name>Mg(2+)</name>
        <dbReference type="ChEBI" id="CHEBI:18420"/>
        <label>1</label>
    </ligand>
</feature>
<dbReference type="RefSeq" id="WP_354694373.1">
    <property type="nucleotide sequence ID" value="NZ_JAZHOG010000003.1"/>
</dbReference>
<keyword evidence="3 9" id="KW-1003">Cell membrane</keyword>
<evidence type="ECO:0000256" key="5">
    <source>
        <dbReference type="ARBA" id="ARBA00022723"/>
    </source>
</evidence>
<sequence>MTAAGPGQQALDIAAIAQRAGAAILEVYHRDFEVTHKEDTSPLTEADLASHRLIRDELAALTPDIPLLSEESAEIDFETRSAWNEYWLVDPLDGTKEFVNRNGEFTVNIALIRRHEPVLGVVFVPVTGVTYIGEPGRGAWRYAEGESPQGIAVRQPCPSPAVVVGSRSHANPLLEKHLSGLGGHELVSMGSSLKFCRVAEGEADFYPRLGPTSEWDTAAAHAVVTGAGGAVVTLNGEPLRYNLEDSLLNPEFLVIADTAKDYPALFAGYGDD</sequence>
<dbReference type="InterPro" id="IPR020583">
    <property type="entry name" value="Inositol_monoP_metal-BS"/>
</dbReference>
<dbReference type="GO" id="GO:0005886">
    <property type="term" value="C:plasma membrane"/>
    <property type="evidence" value="ECO:0007669"/>
    <property type="project" value="UniProtKB-SubCell"/>
</dbReference>
<keyword evidence="5 9" id="KW-0479">Metal-binding</keyword>
<dbReference type="PANTHER" id="PTHR43028">
    <property type="entry name" value="3'(2'),5'-BISPHOSPHATE NUCLEOTIDASE 1"/>
    <property type="match status" value="1"/>
</dbReference>
<comment type="similarity">
    <text evidence="2 9">Belongs to the inositol monophosphatase superfamily. CysQ family.</text>
</comment>
<dbReference type="EC" id="3.1.3.7" evidence="9"/>
<proteinExistence type="inferred from homology"/>
<evidence type="ECO:0000256" key="4">
    <source>
        <dbReference type="ARBA" id="ARBA00022519"/>
    </source>
</evidence>
<evidence type="ECO:0000256" key="6">
    <source>
        <dbReference type="ARBA" id="ARBA00022801"/>
    </source>
</evidence>
<evidence type="ECO:0000256" key="3">
    <source>
        <dbReference type="ARBA" id="ARBA00022475"/>
    </source>
</evidence>
<accession>A0AAW9RCF6</accession>
<dbReference type="GO" id="GO:0000287">
    <property type="term" value="F:magnesium ion binding"/>
    <property type="evidence" value="ECO:0007669"/>
    <property type="project" value="UniProtKB-UniRule"/>
</dbReference>
<feature type="binding site" evidence="9">
    <location>
        <position position="216"/>
    </location>
    <ligand>
        <name>Mg(2+)</name>
        <dbReference type="ChEBI" id="CHEBI:18420"/>
        <label>2</label>
    </ligand>
</feature>
<feature type="binding site" evidence="9">
    <location>
        <position position="216"/>
    </location>
    <ligand>
        <name>substrate</name>
    </ligand>
</feature>
<dbReference type="InterPro" id="IPR050725">
    <property type="entry name" value="CysQ/Inositol_MonoPase"/>
</dbReference>